<dbReference type="GO" id="GO:0004190">
    <property type="term" value="F:aspartic-type endopeptidase activity"/>
    <property type="evidence" value="ECO:0007669"/>
    <property type="project" value="UniProtKB-KW"/>
</dbReference>
<dbReference type="AlphaFoldDB" id="A0A2N9EUE0"/>
<dbReference type="GO" id="GO:0008270">
    <property type="term" value="F:zinc ion binding"/>
    <property type="evidence" value="ECO:0007669"/>
    <property type="project" value="UniProtKB-KW"/>
</dbReference>
<dbReference type="Pfam" id="PF13976">
    <property type="entry name" value="gag_pre-integrs"/>
    <property type="match status" value="1"/>
</dbReference>
<sequence>MAAKNVVADLTRGDKLTGNNYDIWHRKIQYLLNEQELLETLSSKMTRPEDGNTAQHRRDLEAYQSWFKKDRSTRFTMLSSMHDDLIGEYETFQNAKDMWDQLKFDFGGTSTTRLRSLVLKFEVYRKDPKHTMTEHLRMMSGMIRDLKAAGNVLTDEQQVQAVIRSLPDSWISMKQIMTHNENIKNFADISRHVELEAERQEATKSAALIAHSGQRKPNGFKRKDKGKAARQGGPSTNAPKVNKGANQHKRKRGAKKNISKMKCYNCNKLGHFARDCTEPKKVSLPLDLSSIYVCYPSSIFVCSHVFVAKSISDWIIDTGATRHVARDRAGFVDYRKIPAGTHVVYMGNGSYEEALGVGSYQLHLRTGRTLLLHDVLYVPGVLYNLLSVFTLLQLGYDFHLSLNGLDILLDDVIFGHGSSTWHARLGHIGKDRMTRLAREGLLGPLAKVDLPICEPCLAGKACRKPFGKAVRATQPLELIHSDICGPMNVKARHGASYFLTFIDDYTRYGYVQLIAHRYEALDCFKRFVAEVENQHEKSLKALRTDRGREYLSDQFKDLCEEKGIRRQLTIPNTPQQNGVAERRNRTLLDMVRSMMAQANLPISFWGDALLTAAYILNRVPSQSVSSTPYELWKGEKPNLEHLRPWGSAGFVHSTAHKYGKLGPRARKHIFIRYSDSSKGYVMYGEHPNGGMTEIESRDIDFIETDFPSIGDANRDLDLYELEEDEGTLPSSSEGGGLVPRPVIAEDSGSDLQPSGSITLDQDSQARRVSSRGHIPRRHFEIEGNVLLCDAKDVDEPASFSEALHSPDRDEWMTAMQEEMSSMDKNNVWELVDLPPGRKTIGNKWVLKVKRKADGSIDRYKARLVAKGYTQREGIDYEDTFSPVVRFASIRLILSIVAKQDLELFQMDVKTAFLNGELDEEIYMAQPAGFEAKGHERKKTIACILNDPKRSILILSLYVDDILLAGNDMDSIVTTKKWLSSTFEMKDMGEANFVLGVKITRDRSKKLLSLSQGTYIKKILERFHMHNSKPIDTPMEKGCTLSLDQCPKNDEEKNQMSKLAWLVAIRAILDLLIGERSRGFYGTFVEPVIMLYVIMAGDLRLTGYSDADWASDKDERKSTSGYAFILGGGAVSWCSKKQSCIALSTMESEYVACSAAVQEAVWLRRFLQRLGVTAHAEDAVLLYSDSTSALAYAKDPKYHGKAKHIELRYHYIRDMVSQGEVILQHISTGSMVADPLTKPIARDLFFSHTKSMGLRRI</sequence>
<evidence type="ECO:0000256" key="6">
    <source>
        <dbReference type="SAM" id="MobiDB-lite"/>
    </source>
</evidence>
<dbReference type="CDD" id="cd09272">
    <property type="entry name" value="RNase_HI_RT_Ty1"/>
    <property type="match status" value="1"/>
</dbReference>
<protein>
    <recommendedName>
        <fullName evidence="10">Integrase catalytic domain-containing protein</fullName>
    </recommendedName>
</protein>
<dbReference type="SUPFAM" id="SSF57756">
    <property type="entry name" value="Retrovirus zinc finger-like domains"/>
    <property type="match status" value="1"/>
</dbReference>
<dbReference type="InterPro" id="IPR025724">
    <property type="entry name" value="GAG-pre-integrase_dom"/>
</dbReference>
<organism evidence="9">
    <name type="scientific">Fagus sylvatica</name>
    <name type="common">Beechnut</name>
    <dbReference type="NCBI Taxonomy" id="28930"/>
    <lineage>
        <taxon>Eukaryota</taxon>
        <taxon>Viridiplantae</taxon>
        <taxon>Streptophyta</taxon>
        <taxon>Embryophyta</taxon>
        <taxon>Tracheophyta</taxon>
        <taxon>Spermatophyta</taxon>
        <taxon>Magnoliopsida</taxon>
        <taxon>eudicotyledons</taxon>
        <taxon>Gunneridae</taxon>
        <taxon>Pentapetalae</taxon>
        <taxon>rosids</taxon>
        <taxon>fabids</taxon>
        <taxon>Fagales</taxon>
        <taxon>Fagaceae</taxon>
        <taxon>Fagus</taxon>
    </lineage>
</organism>
<proteinExistence type="predicted"/>
<dbReference type="SUPFAM" id="SSF53098">
    <property type="entry name" value="Ribonuclease H-like"/>
    <property type="match status" value="1"/>
</dbReference>
<gene>
    <name evidence="9" type="ORF">FSB_LOCUS6295</name>
</gene>
<feature type="domain" description="CCHC-type" evidence="7">
    <location>
        <begin position="262"/>
        <end position="278"/>
    </location>
</feature>
<evidence type="ECO:0000256" key="3">
    <source>
        <dbReference type="ARBA" id="ARBA00022750"/>
    </source>
</evidence>
<dbReference type="InterPro" id="IPR001878">
    <property type="entry name" value="Znf_CCHC"/>
</dbReference>
<dbReference type="SMART" id="SM00343">
    <property type="entry name" value="ZnF_C2HC"/>
    <property type="match status" value="1"/>
</dbReference>
<dbReference type="GO" id="GO:0015074">
    <property type="term" value="P:DNA integration"/>
    <property type="evidence" value="ECO:0007669"/>
    <property type="project" value="InterPro"/>
</dbReference>
<dbReference type="Pfam" id="PF07727">
    <property type="entry name" value="RVT_2"/>
    <property type="match status" value="2"/>
</dbReference>
<keyword evidence="5" id="KW-0863">Zinc-finger</keyword>
<dbReference type="InterPro" id="IPR036875">
    <property type="entry name" value="Znf_CCHC_sf"/>
</dbReference>
<name>A0A2N9EUE0_FAGSY</name>
<dbReference type="InterPro" id="IPR039537">
    <property type="entry name" value="Retrotran_Ty1/copia-like"/>
</dbReference>
<reference evidence="9" key="1">
    <citation type="submission" date="2018-02" db="EMBL/GenBank/DDBJ databases">
        <authorList>
            <person name="Cohen D.B."/>
            <person name="Kent A.D."/>
        </authorList>
    </citation>
    <scope>NUCLEOTIDE SEQUENCE</scope>
</reference>
<dbReference type="InterPro" id="IPR043502">
    <property type="entry name" value="DNA/RNA_pol_sf"/>
</dbReference>
<dbReference type="Pfam" id="PF25597">
    <property type="entry name" value="SH3_retrovirus"/>
    <property type="match status" value="1"/>
</dbReference>
<dbReference type="Pfam" id="PF14223">
    <property type="entry name" value="Retrotran_gag_2"/>
    <property type="match status" value="1"/>
</dbReference>
<dbReference type="PROSITE" id="PS50994">
    <property type="entry name" value="INTEGRASE"/>
    <property type="match status" value="1"/>
</dbReference>
<dbReference type="PANTHER" id="PTHR42648:SF27">
    <property type="entry name" value="RNA-DIRECTED DNA POLYMERASE"/>
    <property type="match status" value="1"/>
</dbReference>
<evidence type="ECO:0000256" key="5">
    <source>
        <dbReference type="PROSITE-ProRule" id="PRU00047"/>
    </source>
</evidence>
<evidence type="ECO:0000256" key="2">
    <source>
        <dbReference type="ARBA" id="ARBA00022723"/>
    </source>
</evidence>
<keyword evidence="4" id="KW-0378">Hydrolase</keyword>
<evidence type="ECO:0000259" key="7">
    <source>
        <dbReference type="PROSITE" id="PS50158"/>
    </source>
</evidence>
<dbReference type="Pfam" id="PF00665">
    <property type="entry name" value="rve"/>
    <property type="match status" value="1"/>
</dbReference>
<keyword evidence="5" id="KW-0862">Zinc</keyword>
<feature type="compositionally biased region" description="Basic residues" evidence="6">
    <location>
        <begin position="246"/>
        <end position="256"/>
    </location>
</feature>
<keyword evidence="2" id="KW-0479">Metal-binding</keyword>
<dbReference type="EMBL" id="OIVN01000331">
    <property type="protein sequence ID" value="SPC78413.1"/>
    <property type="molecule type" value="Genomic_DNA"/>
</dbReference>
<dbReference type="Pfam" id="PF00098">
    <property type="entry name" value="zf-CCHC"/>
    <property type="match status" value="1"/>
</dbReference>
<dbReference type="InterPro" id="IPR054722">
    <property type="entry name" value="PolX-like_BBD"/>
</dbReference>
<evidence type="ECO:0000259" key="8">
    <source>
        <dbReference type="PROSITE" id="PS50994"/>
    </source>
</evidence>
<evidence type="ECO:0000256" key="1">
    <source>
        <dbReference type="ARBA" id="ARBA00022670"/>
    </source>
</evidence>
<dbReference type="InterPro" id="IPR013103">
    <property type="entry name" value="RVT_2"/>
</dbReference>
<dbReference type="InterPro" id="IPR012337">
    <property type="entry name" value="RNaseH-like_sf"/>
</dbReference>
<evidence type="ECO:0008006" key="10">
    <source>
        <dbReference type="Google" id="ProtNLM"/>
    </source>
</evidence>
<evidence type="ECO:0000313" key="9">
    <source>
        <dbReference type="EMBL" id="SPC78413.1"/>
    </source>
</evidence>
<feature type="domain" description="Integrase catalytic" evidence="8">
    <location>
        <begin position="471"/>
        <end position="636"/>
    </location>
</feature>
<feature type="region of interest" description="Disordered" evidence="6">
    <location>
        <begin position="742"/>
        <end position="771"/>
    </location>
</feature>
<dbReference type="SUPFAM" id="SSF56672">
    <property type="entry name" value="DNA/RNA polymerases"/>
    <property type="match status" value="1"/>
</dbReference>
<accession>A0A2N9EUE0</accession>
<evidence type="ECO:0000256" key="4">
    <source>
        <dbReference type="ARBA" id="ARBA00022801"/>
    </source>
</evidence>
<dbReference type="Gene3D" id="4.10.60.10">
    <property type="entry name" value="Zinc finger, CCHC-type"/>
    <property type="match status" value="1"/>
</dbReference>
<keyword evidence="3" id="KW-0064">Aspartyl protease</keyword>
<dbReference type="GO" id="GO:0006508">
    <property type="term" value="P:proteolysis"/>
    <property type="evidence" value="ECO:0007669"/>
    <property type="project" value="UniProtKB-KW"/>
</dbReference>
<dbReference type="GO" id="GO:0003676">
    <property type="term" value="F:nucleic acid binding"/>
    <property type="evidence" value="ECO:0007669"/>
    <property type="project" value="InterPro"/>
</dbReference>
<dbReference type="InterPro" id="IPR036397">
    <property type="entry name" value="RNaseH_sf"/>
</dbReference>
<feature type="compositionally biased region" description="Polar residues" evidence="6">
    <location>
        <begin position="749"/>
        <end position="762"/>
    </location>
</feature>
<dbReference type="PROSITE" id="PS50158">
    <property type="entry name" value="ZF_CCHC"/>
    <property type="match status" value="1"/>
</dbReference>
<dbReference type="InterPro" id="IPR001584">
    <property type="entry name" value="Integrase_cat-core"/>
</dbReference>
<feature type="region of interest" description="Disordered" evidence="6">
    <location>
        <begin position="210"/>
        <end position="256"/>
    </location>
</feature>
<dbReference type="Gene3D" id="3.30.420.10">
    <property type="entry name" value="Ribonuclease H-like superfamily/Ribonuclease H"/>
    <property type="match status" value="1"/>
</dbReference>
<dbReference type="PANTHER" id="PTHR42648">
    <property type="entry name" value="TRANSPOSASE, PUTATIVE-RELATED"/>
    <property type="match status" value="1"/>
</dbReference>
<keyword evidence="1" id="KW-0645">Protease</keyword>
<dbReference type="Pfam" id="PF22936">
    <property type="entry name" value="Pol_BBD"/>
    <property type="match status" value="1"/>
</dbReference>
<dbReference type="InterPro" id="IPR057670">
    <property type="entry name" value="SH3_retrovirus"/>
</dbReference>